<dbReference type="SMART" id="SM00343">
    <property type="entry name" value="ZnF_C2HC"/>
    <property type="match status" value="1"/>
</dbReference>
<dbReference type="PANTHER" id="PTHR35317">
    <property type="entry name" value="OS04G0629600 PROTEIN"/>
    <property type="match status" value="1"/>
</dbReference>
<dbReference type="SUPFAM" id="SSF57756">
    <property type="entry name" value="Retrovirus zinc finger-like domains"/>
    <property type="match status" value="1"/>
</dbReference>
<protein>
    <recommendedName>
        <fullName evidence="2">CCHC-type domain-containing protein</fullName>
    </recommendedName>
</protein>
<dbReference type="InterPro" id="IPR036875">
    <property type="entry name" value="Znf_CCHC_sf"/>
</dbReference>
<gene>
    <name evidence="3" type="ORF">CEURO_LOCUS6188</name>
</gene>
<sequence>MAGASQTVSYSDVKCDVPELKGDNFKVWKERVLLQLGWMDIDYAIRKPEPPKITEKSTPDQVDLYEKWERSNRLCVMFIKTKVSAGVRGSIEEYDNVRLLMKAIDDQFVTSDKALASTLIMQFSSVKLTGIGGMRDHIMCMRDIAAQLKTLEVEMSETFLVHFILCTLPQQYGPFKISYNTHKDKWSINELMTMCVQEEHRLAMEEGEKVNLTFSERKKKDRAKGKGKLSVKPDIKKESKCFFCKKKGHMKKDCSKFQNWLEKKGYAKPTEASG</sequence>
<comment type="caution">
    <text evidence="3">The sequence shown here is derived from an EMBL/GenBank/DDBJ whole genome shotgun (WGS) entry which is preliminary data.</text>
</comment>
<reference evidence="3" key="1">
    <citation type="submission" date="2022-07" db="EMBL/GenBank/DDBJ databases">
        <authorList>
            <person name="Macas J."/>
            <person name="Novak P."/>
            <person name="Neumann P."/>
        </authorList>
    </citation>
    <scope>NUCLEOTIDE SEQUENCE</scope>
</reference>
<organism evidence="3 4">
    <name type="scientific">Cuscuta europaea</name>
    <name type="common">European dodder</name>
    <dbReference type="NCBI Taxonomy" id="41803"/>
    <lineage>
        <taxon>Eukaryota</taxon>
        <taxon>Viridiplantae</taxon>
        <taxon>Streptophyta</taxon>
        <taxon>Embryophyta</taxon>
        <taxon>Tracheophyta</taxon>
        <taxon>Spermatophyta</taxon>
        <taxon>Magnoliopsida</taxon>
        <taxon>eudicotyledons</taxon>
        <taxon>Gunneridae</taxon>
        <taxon>Pentapetalae</taxon>
        <taxon>asterids</taxon>
        <taxon>lamiids</taxon>
        <taxon>Solanales</taxon>
        <taxon>Convolvulaceae</taxon>
        <taxon>Cuscuteae</taxon>
        <taxon>Cuscuta</taxon>
        <taxon>Cuscuta subgen. Cuscuta</taxon>
    </lineage>
</organism>
<dbReference type="OrthoDB" id="1633296at2759"/>
<feature type="domain" description="CCHC-type" evidence="2">
    <location>
        <begin position="240"/>
        <end position="256"/>
    </location>
</feature>
<dbReference type="PANTHER" id="PTHR35317:SF23">
    <property type="entry name" value="OS04G0629600 PROTEIN"/>
    <property type="match status" value="1"/>
</dbReference>
<dbReference type="GO" id="GO:0003676">
    <property type="term" value="F:nucleic acid binding"/>
    <property type="evidence" value="ECO:0007669"/>
    <property type="project" value="InterPro"/>
</dbReference>
<keyword evidence="1" id="KW-0863">Zinc-finger</keyword>
<keyword evidence="1" id="KW-0479">Metal-binding</keyword>
<dbReference type="Gene3D" id="4.10.60.10">
    <property type="entry name" value="Zinc finger, CCHC-type"/>
    <property type="match status" value="1"/>
</dbReference>
<dbReference type="PROSITE" id="PS50158">
    <property type="entry name" value="ZF_CCHC"/>
    <property type="match status" value="1"/>
</dbReference>
<dbReference type="AlphaFoldDB" id="A0A9P0YVG1"/>
<keyword evidence="4" id="KW-1185">Reference proteome</keyword>
<dbReference type="Pfam" id="PF14223">
    <property type="entry name" value="Retrotran_gag_2"/>
    <property type="match status" value="1"/>
</dbReference>
<dbReference type="GO" id="GO:0008270">
    <property type="term" value="F:zinc ion binding"/>
    <property type="evidence" value="ECO:0007669"/>
    <property type="project" value="UniProtKB-KW"/>
</dbReference>
<evidence type="ECO:0000259" key="2">
    <source>
        <dbReference type="PROSITE" id="PS50158"/>
    </source>
</evidence>
<evidence type="ECO:0000313" key="3">
    <source>
        <dbReference type="EMBL" id="CAH9077115.1"/>
    </source>
</evidence>
<dbReference type="Proteomes" id="UP001152484">
    <property type="component" value="Unassembled WGS sequence"/>
</dbReference>
<dbReference type="EMBL" id="CAMAPE010000010">
    <property type="protein sequence ID" value="CAH9077115.1"/>
    <property type="molecule type" value="Genomic_DNA"/>
</dbReference>
<dbReference type="InterPro" id="IPR001878">
    <property type="entry name" value="Znf_CCHC"/>
</dbReference>
<proteinExistence type="predicted"/>
<dbReference type="Pfam" id="PF00098">
    <property type="entry name" value="zf-CCHC"/>
    <property type="match status" value="1"/>
</dbReference>
<name>A0A9P0YVG1_CUSEU</name>
<evidence type="ECO:0000256" key="1">
    <source>
        <dbReference type="PROSITE-ProRule" id="PRU00047"/>
    </source>
</evidence>
<keyword evidence="1" id="KW-0862">Zinc</keyword>
<accession>A0A9P0YVG1</accession>
<evidence type="ECO:0000313" key="4">
    <source>
        <dbReference type="Proteomes" id="UP001152484"/>
    </source>
</evidence>